<protein>
    <submittedName>
        <fullName evidence="3">Osmoprotectant transport system substrate-binding protein</fullName>
    </submittedName>
</protein>
<dbReference type="CDD" id="cd13608">
    <property type="entry name" value="PBP2_OpuCC_like"/>
    <property type="match status" value="1"/>
</dbReference>
<feature type="signal peptide" evidence="1">
    <location>
        <begin position="1"/>
        <end position="22"/>
    </location>
</feature>
<evidence type="ECO:0000313" key="3">
    <source>
        <dbReference type="EMBL" id="MBM7840662.1"/>
    </source>
</evidence>
<dbReference type="Gene3D" id="3.40.190.10">
    <property type="entry name" value="Periplasmic binding protein-like II"/>
    <property type="match status" value="1"/>
</dbReference>
<dbReference type="EMBL" id="JAFBCV010000016">
    <property type="protein sequence ID" value="MBM7840662.1"/>
    <property type="molecule type" value="Genomic_DNA"/>
</dbReference>
<name>A0ABS2SYP9_9BACI</name>
<dbReference type="PROSITE" id="PS51257">
    <property type="entry name" value="PROKAR_LIPOPROTEIN"/>
    <property type="match status" value="1"/>
</dbReference>
<dbReference type="Proteomes" id="UP001179280">
    <property type="component" value="Unassembled WGS sequence"/>
</dbReference>
<organism evidence="3 4">
    <name type="scientific">Shouchella xiaoxiensis</name>
    <dbReference type="NCBI Taxonomy" id="766895"/>
    <lineage>
        <taxon>Bacteria</taxon>
        <taxon>Bacillati</taxon>
        <taxon>Bacillota</taxon>
        <taxon>Bacilli</taxon>
        <taxon>Bacillales</taxon>
        <taxon>Bacillaceae</taxon>
        <taxon>Shouchella</taxon>
    </lineage>
</organism>
<evidence type="ECO:0000313" key="4">
    <source>
        <dbReference type="Proteomes" id="UP001179280"/>
    </source>
</evidence>
<comment type="caution">
    <text evidence="3">The sequence shown here is derived from an EMBL/GenBank/DDBJ whole genome shotgun (WGS) entry which is preliminary data.</text>
</comment>
<dbReference type="SUPFAM" id="SSF53850">
    <property type="entry name" value="Periplasmic binding protein-like II"/>
    <property type="match status" value="1"/>
</dbReference>
<gene>
    <name evidence="3" type="ORF">JOC54_003955</name>
</gene>
<dbReference type="RefSeq" id="WP_204468374.1">
    <property type="nucleotide sequence ID" value="NZ_JAFBCV010000016.1"/>
</dbReference>
<feature type="chain" id="PRO_5046150072" evidence="1">
    <location>
        <begin position="23"/>
        <end position="308"/>
    </location>
</feature>
<feature type="domain" description="ABC-type glycine betaine transport system substrate-binding" evidence="2">
    <location>
        <begin position="31"/>
        <end position="293"/>
    </location>
</feature>
<dbReference type="Pfam" id="PF04069">
    <property type="entry name" value="OpuAC"/>
    <property type="match status" value="1"/>
</dbReference>
<evidence type="ECO:0000259" key="2">
    <source>
        <dbReference type="Pfam" id="PF04069"/>
    </source>
</evidence>
<accession>A0ABS2SYP9</accession>
<keyword evidence="1" id="KW-0732">Signal</keyword>
<keyword evidence="4" id="KW-1185">Reference proteome</keyword>
<dbReference type="InterPro" id="IPR007210">
    <property type="entry name" value="ABC_Gly_betaine_transp_sub-bd"/>
</dbReference>
<dbReference type="Gene3D" id="3.40.190.120">
    <property type="entry name" value="Osmoprotection protein (prox), domain 2"/>
    <property type="match status" value="1"/>
</dbReference>
<reference evidence="3" key="1">
    <citation type="submission" date="2021-01" db="EMBL/GenBank/DDBJ databases">
        <title>Genomic Encyclopedia of Type Strains, Phase IV (KMG-IV): sequencing the most valuable type-strain genomes for metagenomic binning, comparative biology and taxonomic classification.</title>
        <authorList>
            <person name="Goeker M."/>
        </authorList>
    </citation>
    <scope>NUCLEOTIDE SEQUENCE</scope>
    <source>
        <strain evidence="3">DSM 21943</strain>
    </source>
</reference>
<proteinExistence type="predicted"/>
<evidence type="ECO:0000256" key="1">
    <source>
        <dbReference type="SAM" id="SignalP"/>
    </source>
</evidence>
<sequence>MKKRSISLILATSFVFSGCALPGLSGPAESTIRIGTINTVESEIWGHIVGQMIEHYTDLETELITNLGSSIVQHQAMMQEEVDITATRYTGTDIAGLLDRPDITDPEEAMEIVQREFTEQFNQTWGDSYGFENSYTISITKEFADQEGITHVEDLRPFASDMNFGVDNSWVNRAGDGYQAFTETHFAFGNVYPMSVGLVYDAAASGNMDAVLAYSSDGRIAAYDLVVLEDDFFPPYDASPVIRNEVIDEHPEIADILKRLADVITTEGMQEMNYQADMELISPATIAEEFLEENQYFIDNLEDEEENG</sequence>